<proteinExistence type="predicted"/>
<organism evidence="5">
    <name type="scientific">Enterobius vermicularis</name>
    <name type="common">Human pinworm</name>
    <dbReference type="NCBI Taxonomy" id="51028"/>
    <lineage>
        <taxon>Eukaryota</taxon>
        <taxon>Metazoa</taxon>
        <taxon>Ecdysozoa</taxon>
        <taxon>Nematoda</taxon>
        <taxon>Chromadorea</taxon>
        <taxon>Rhabditida</taxon>
        <taxon>Spirurina</taxon>
        <taxon>Oxyuridomorpha</taxon>
        <taxon>Oxyuroidea</taxon>
        <taxon>Oxyuridae</taxon>
        <taxon>Enterobius</taxon>
    </lineage>
</organism>
<dbReference type="Proteomes" id="UP000274131">
    <property type="component" value="Unassembled WGS sequence"/>
</dbReference>
<protein>
    <submittedName>
        <fullName evidence="5">Ground-like domain-containing protein</fullName>
    </submittedName>
</protein>
<feature type="compositionally biased region" description="Polar residues" evidence="1">
    <location>
        <begin position="106"/>
        <end position="118"/>
    </location>
</feature>
<feature type="compositionally biased region" description="Basic and acidic residues" evidence="1">
    <location>
        <begin position="49"/>
        <end position="61"/>
    </location>
</feature>
<evidence type="ECO:0000313" key="3">
    <source>
        <dbReference type="EMBL" id="VDD93473.1"/>
    </source>
</evidence>
<sequence length="203" mass="22020">MLALLLVIIPVSAFLFPTSNLDCNCPNSAPVKCPSPPPCSTSGTQQTADTKEVSEVDESSKNDNQSGIVTVMDKDSTLSTIKEDDDTDLLDGSSRSLKRVPRSDDSVTPPNEASNATSKSDKSANDDIEPLKCNSRSLKKLMLENINHSTSESKRQINKKAEEQFGGNVDVICSKGHFSYIYSSDLYCEAAKDDVTCIAYRQA</sequence>
<evidence type="ECO:0000313" key="5">
    <source>
        <dbReference type="WBParaSite" id="EVEC_0000874001-mRNA-1"/>
    </source>
</evidence>
<dbReference type="InterPro" id="IPR007284">
    <property type="entry name" value="Ground-like_dom"/>
</dbReference>
<feature type="region of interest" description="Disordered" evidence="1">
    <location>
        <begin position="35"/>
        <end position="68"/>
    </location>
</feature>
<gene>
    <name evidence="3" type="ORF">EVEC_LOCUS8224</name>
</gene>
<reference evidence="3 4" key="2">
    <citation type="submission" date="2018-10" db="EMBL/GenBank/DDBJ databases">
        <authorList>
            <consortium name="Pathogen Informatics"/>
        </authorList>
    </citation>
    <scope>NUCLEOTIDE SEQUENCE [LARGE SCALE GENOMIC DNA]</scope>
</reference>
<accession>A0A0N4VDP8</accession>
<dbReference type="OrthoDB" id="5825670at2759"/>
<dbReference type="WBParaSite" id="EVEC_0000874001-mRNA-1">
    <property type="protein sequence ID" value="EVEC_0000874001-mRNA-1"/>
    <property type="gene ID" value="EVEC_0000874001"/>
</dbReference>
<evidence type="ECO:0000259" key="2">
    <source>
        <dbReference type="Pfam" id="PF04155"/>
    </source>
</evidence>
<keyword evidence="4" id="KW-1185">Reference proteome</keyword>
<evidence type="ECO:0000256" key="1">
    <source>
        <dbReference type="SAM" id="MobiDB-lite"/>
    </source>
</evidence>
<dbReference type="AlphaFoldDB" id="A0A0N4VDP8"/>
<feature type="region of interest" description="Disordered" evidence="1">
    <location>
        <begin position="82"/>
        <end position="130"/>
    </location>
</feature>
<evidence type="ECO:0000313" key="4">
    <source>
        <dbReference type="Proteomes" id="UP000274131"/>
    </source>
</evidence>
<feature type="domain" description="Ground-like" evidence="2">
    <location>
        <begin position="132"/>
        <end position="200"/>
    </location>
</feature>
<name>A0A0N4VDP8_ENTVE</name>
<reference evidence="5" key="1">
    <citation type="submission" date="2017-02" db="UniProtKB">
        <authorList>
            <consortium name="WormBaseParasite"/>
        </authorList>
    </citation>
    <scope>IDENTIFICATION</scope>
</reference>
<dbReference type="EMBL" id="UXUI01009322">
    <property type="protein sequence ID" value="VDD93473.1"/>
    <property type="molecule type" value="Genomic_DNA"/>
</dbReference>
<dbReference type="Pfam" id="PF04155">
    <property type="entry name" value="Ground-like"/>
    <property type="match status" value="1"/>
</dbReference>